<comment type="caution">
    <text evidence="2">The sequence shown here is derived from an EMBL/GenBank/DDBJ whole genome shotgun (WGS) entry which is preliminary data.</text>
</comment>
<reference evidence="2" key="1">
    <citation type="submission" date="2021-08" db="EMBL/GenBank/DDBJ databases">
        <title>Comparative analyses of Brucepasteria parasyntrophica and Teretinema zuelzerae.</title>
        <authorList>
            <person name="Song Y."/>
            <person name="Brune A."/>
        </authorList>
    </citation>
    <scope>NUCLEOTIDE SEQUENCE</scope>
    <source>
        <strain evidence="2">DSM 1903</strain>
    </source>
</reference>
<dbReference type="InterPro" id="IPR027463">
    <property type="entry name" value="AcrB_DN_DC_subdom"/>
</dbReference>
<keyword evidence="3" id="KW-1185">Reference proteome</keyword>
<protein>
    <submittedName>
        <fullName evidence="2">Efflux RND transporter permease subunit</fullName>
    </submittedName>
</protein>
<sequence>MSLSKTVVSRPTTVMIIFTVLAALGIYATMDLPLDLLPDMELPYVAISTTYTGAGPEEVEKRVTRPLESVISSVSGIEYLGSQSSSGSSLIYIQFVFGTNMDEAMNDIRASLDYVKNLLPDDASTPMIFKMDPNMIPIMNYAISGNRSPEELREYAEDLTPKLEQIEGVATANVFGGRERAILVEIPRDRLQAYNLTVTQISQLIGAQNIQVAGGTITEEDYNYTISTVGEYRSIEDVKNTVISYKMAGTTYGAMGVTNPGTMTTVRLRDIANVYEGYKPQTSSFYMNGVPATQLSIQKQSGKNSVQTARVVREKMEEIRKTAPSDITITLTNDTTEIIQRSVDQVASSAIQGALFAIIVLFIFLRSVRSTVIIGLTIPISLIITLGIMFFTGMTLNIMTLAGLALGVGMLVDNSIVILENIYTYRDKGAKAFAAAVLGSQEMMMAIAASTLTTICVFLPLIMYQKELGIIGEVFKGLSFTVVISLLCSLVVAVVLVPVLSSKYFKIGSKKERNLPGVFGAADRRLGIAFDALDQGYYNSIRWVLKHKLITLCTIAGLLILSIVMIPRLGFVFMPTSVADSVKIDVTLPVGTKLETTEAVLRQLEQTVYREVKGYKHVTLLAGSSGMMGFGNTSSYSGSLTVTLPPLSERIDSEDEIKAKLRSHFGDYPGATFTVGGGGGMQLGGGSSAVAISVKSEDLDKARDTANAIKTLLETEAADMVTDPNISMKDGLPQVNIVIDRERMYGLGLNVYTVGQEIKANIAGTTASRFRQDGEEIDIVLMLAEEDKTRLSDLEQIFVTNASGQRIPVSSFARYQEGVSPISITRENQSRLITVNAGSVPGKSITDIQKRVESLVQEKIPQDPAVRIEYGGDFEDLMKAIKQFVVIIIMAIVLVFAVMASQFESLLDPFIVLFTMPLVVVGIVAIYAITGLPLNVMTAVGVLILVGIIVNNGIVLVDYTNLLRKRGLALADACAQAARSRLRPILMTTLTTVLGLVPMAFFPGEGSEMVQPIGQTVLGGLSFGTLMTLFLMPVLYYGFNRIREKRELKKAARLERKLALAAEKGGL</sequence>
<dbReference type="SUPFAM" id="SSF82693">
    <property type="entry name" value="Multidrug efflux transporter AcrB pore domain, PN1, PN2, PC1 and PC2 subdomains"/>
    <property type="match status" value="3"/>
</dbReference>
<dbReference type="Gene3D" id="3.30.70.1430">
    <property type="entry name" value="Multidrug efflux transporter AcrB pore domain"/>
    <property type="match status" value="2"/>
</dbReference>
<evidence type="ECO:0000256" key="1">
    <source>
        <dbReference type="SAM" id="Phobius"/>
    </source>
</evidence>
<feature type="transmembrane region" description="Helical" evidence="1">
    <location>
        <begin position="910"/>
        <end position="930"/>
    </location>
</feature>
<accession>A0AAE3EHE3</accession>
<dbReference type="SUPFAM" id="SSF82714">
    <property type="entry name" value="Multidrug efflux transporter AcrB TolC docking domain, DN and DC subdomains"/>
    <property type="match status" value="2"/>
</dbReference>
<dbReference type="RefSeq" id="WP_230754305.1">
    <property type="nucleotide sequence ID" value="NZ_JAINWA010000001.1"/>
</dbReference>
<dbReference type="SUPFAM" id="SSF82866">
    <property type="entry name" value="Multidrug efflux transporter AcrB transmembrane domain"/>
    <property type="match status" value="2"/>
</dbReference>
<dbReference type="PANTHER" id="PTHR32063">
    <property type="match status" value="1"/>
</dbReference>
<feature type="transmembrane region" description="Helical" evidence="1">
    <location>
        <begin position="12"/>
        <end position="30"/>
    </location>
</feature>
<evidence type="ECO:0000313" key="2">
    <source>
        <dbReference type="EMBL" id="MCD1654255.1"/>
    </source>
</evidence>
<dbReference type="Gene3D" id="3.30.70.1320">
    <property type="entry name" value="Multidrug efflux transporter AcrB pore domain like"/>
    <property type="match status" value="1"/>
</dbReference>
<dbReference type="PANTHER" id="PTHR32063:SF0">
    <property type="entry name" value="SWARMING MOTILITY PROTEIN SWRC"/>
    <property type="match status" value="1"/>
</dbReference>
<organism evidence="2 3">
    <name type="scientific">Teretinema zuelzerae</name>
    <dbReference type="NCBI Taxonomy" id="156"/>
    <lineage>
        <taxon>Bacteria</taxon>
        <taxon>Pseudomonadati</taxon>
        <taxon>Spirochaetota</taxon>
        <taxon>Spirochaetia</taxon>
        <taxon>Spirochaetales</taxon>
        <taxon>Treponemataceae</taxon>
        <taxon>Teretinema</taxon>
    </lineage>
</organism>
<dbReference type="EMBL" id="JAINWA010000001">
    <property type="protein sequence ID" value="MCD1654255.1"/>
    <property type="molecule type" value="Genomic_DNA"/>
</dbReference>
<feature type="transmembrane region" description="Helical" evidence="1">
    <location>
        <begin position="549"/>
        <end position="574"/>
    </location>
</feature>
<dbReference type="Proteomes" id="UP001198163">
    <property type="component" value="Unassembled WGS sequence"/>
</dbReference>
<gene>
    <name evidence="2" type="ORF">K7J14_06005</name>
</gene>
<name>A0AAE3EHE3_9SPIR</name>
<proteinExistence type="predicted"/>
<dbReference type="PRINTS" id="PR00702">
    <property type="entry name" value="ACRIFLAVINRP"/>
</dbReference>
<dbReference type="GO" id="GO:0042910">
    <property type="term" value="F:xenobiotic transmembrane transporter activity"/>
    <property type="evidence" value="ECO:0007669"/>
    <property type="project" value="TreeGrafter"/>
</dbReference>
<feature type="transmembrane region" description="Helical" evidence="1">
    <location>
        <begin position="444"/>
        <end position="465"/>
    </location>
</feature>
<keyword evidence="1" id="KW-1133">Transmembrane helix</keyword>
<dbReference type="GO" id="GO:0005886">
    <property type="term" value="C:plasma membrane"/>
    <property type="evidence" value="ECO:0007669"/>
    <property type="project" value="TreeGrafter"/>
</dbReference>
<feature type="transmembrane region" description="Helical" evidence="1">
    <location>
        <begin position="372"/>
        <end position="392"/>
    </location>
</feature>
<feature type="transmembrane region" description="Helical" evidence="1">
    <location>
        <begin position="884"/>
        <end position="903"/>
    </location>
</feature>
<dbReference type="AlphaFoldDB" id="A0AAE3EHE3"/>
<dbReference type="Pfam" id="PF00873">
    <property type="entry name" value="ACR_tran"/>
    <property type="match status" value="1"/>
</dbReference>
<keyword evidence="1" id="KW-0812">Transmembrane</keyword>
<feature type="transmembrane region" description="Helical" evidence="1">
    <location>
        <begin position="346"/>
        <end position="365"/>
    </location>
</feature>
<dbReference type="Gene3D" id="3.30.70.1440">
    <property type="entry name" value="Multidrug efflux transporter AcrB pore domain"/>
    <property type="match status" value="1"/>
</dbReference>
<dbReference type="Gene3D" id="3.30.2090.10">
    <property type="entry name" value="Multidrug efflux transporter AcrB TolC docking domain, DN and DC subdomains"/>
    <property type="match status" value="2"/>
</dbReference>
<feature type="transmembrane region" description="Helical" evidence="1">
    <location>
        <begin position="398"/>
        <end position="423"/>
    </location>
</feature>
<dbReference type="Gene3D" id="1.20.1640.10">
    <property type="entry name" value="Multidrug efflux transporter AcrB transmembrane domain"/>
    <property type="match status" value="2"/>
</dbReference>
<feature type="transmembrane region" description="Helical" evidence="1">
    <location>
        <begin position="1016"/>
        <end position="1039"/>
    </location>
</feature>
<keyword evidence="1" id="KW-0472">Membrane</keyword>
<feature type="transmembrane region" description="Helical" evidence="1">
    <location>
        <begin position="985"/>
        <end position="1004"/>
    </location>
</feature>
<feature type="transmembrane region" description="Helical" evidence="1">
    <location>
        <begin position="936"/>
        <end position="957"/>
    </location>
</feature>
<feature type="transmembrane region" description="Helical" evidence="1">
    <location>
        <begin position="477"/>
        <end position="501"/>
    </location>
</feature>
<dbReference type="InterPro" id="IPR001036">
    <property type="entry name" value="Acrflvin-R"/>
</dbReference>
<evidence type="ECO:0000313" key="3">
    <source>
        <dbReference type="Proteomes" id="UP001198163"/>
    </source>
</evidence>